<name>A0A4Y2PMK5_ARAVE</name>
<accession>A0A4Y2PMK5</accession>
<evidence type="ECO:0000313" key="1">
    <source>
        <dbReference type="EMBL" id="GBN52524.1"/>
    </source>
</evidence>
<gene>
    <name evidence="1" type="ORF">AVEN_235099_1</name>
</gene>
<evidence type="ECO:0000313" key="2">
    <source>
        <dbReference type="Proteomes" id="UP000499080"/>
    </source>
</evidence>
<dbReference type="EMBL" id="BGPR01011693">
    <property type="protein sequence ID" value="GBN52524.1"/>
    <property type="molecule type" value="Genomic_DNA"/>
</dbReference>
<proteinExistence type="predicted"/>
<sequence length="115" mass="12653">MSCVTGHAGISITRPGRSRTVGLKIGCRKAASPVHSADIRNSNSCGCGNLGNPLHYATSCLVTISYHLTEPSADLEPLWWKRVMNNNNSREKIRKLIHFIAENETLFFPKDGDNS</sequence>
<reference evidence="1 2" key="1">
    <citation type="journal article" date="2019" name="Sci. Rep.">
        <title>Orb-weaving spider Araneus ventricosus genome elucidates the spidroin gene catalogue.</title>
        <authorList>
            <person name="Kono N."/>
            <person name="Nakamura H."/>
            <person name="Ohtoshi R."/>
            <person name="Moran D.A.P."/>
            <person name="Shinohara A."/>
            <person name="Yoshida Y."/>
            <person name="Fujiwara M."/>
            <person name="Mori M."/>
            <person name="Tomita M."/>
            <person name="Arakawa K."/>
        </authorList>
    </citation>
    <scope>NUCLEOTIDE SEQUENCE [LARGE SCALE GENOMIC DNA]</scope>
</reference>
<dbReference type="AlphaFoldDB" id="A0A4Y2PMK5"/>
<organism evidence="1 2">
    <name type="scientific">Araneus ventricosus</name>
    <name type="common">Orbweaver spider</name>
    <name type="synonym">Epeira ventricosa</name>
    <dbReference type="NCBI Taxonomy" id="182803"/>
    <lineage>
        <taxon>Eukaryota</taxon>
        <taxon>Metazoa</taxon>
        <taxon>Ecdysozoa</taxon>
        <taxon>Arthropoda</taxon>
        <taxon>Chelicerata</taxon>
        <taxon>Arachnida</taxon>
        <taxon>Araneae</taxon>
        <taxon>Araneomorphae</taxon>
        <taxon>Entelegynae</taxon>
        <taxon>Araneoidea</taxon>
        <taxon>Araneidae</taxon>
        <taxon>Araneus</taxon>
    </lineage>
</organism>
<dbReference type="Proteomes" id="UP000499080">
    <property type="component" value="Unassembled WGS sequence"/>
</dbReference>
<keyword evidence="2" id="KW-1185">Reference proteome</keyword>
<comment type="caution">
    <text evidence="1">The sequence shown here is derived from an EMBL/GenBank/DDBJ whole genome shotgun (WGS) entry which is preliminary data.</text>
</comment>
<protein>
    <submittedName>
        <fullName evidence="1">Uncharacterized protein</fullName>
    </submittedName>
</protein>